<organism evidence="1">
    <name type="scientific">bioreactor metagenome</name>
    <dbReference type="NCBI Taxonomy" id="1076179"/>
    <lineage>
        <taxon>unclassified sequences</taxon>
        <taxon>metagenomes</taxon>
        <taxon>ecological metagenomes</taxon>
    </lineage>
</organism>
<sequence length="64" mass="6971">MGAAQGNLHNQAAGLAGGTNDGAFISHEIKSITFLLEILSIIQEEAQNCQRFKNSRRQPVGRYV</sequence>
<reference evidence="1" key="1">
    <citation type="submission" date="2019-08" db="EMBL/GenBank/DDBJ databases">
        <authorList>
            <person name="Kucharzyk K."/>
            <person name="Murdoch R.W."/>
            <person name="Higgins S."/>
            <person name="Loffler F."/>
        </authorList>
    </citation>
    <scope>NUCLEOTIDE SEQUENCE</scope>
</reference>
<protein>
    <submittedName>
        <fullName evidence="1">Uncharacterized protein</fullName>
    </submittedName>
</protein>
<name>A0A645ER86_9ZZZZ</name>
<comment type="caution">
    <text evidence="1">The sequence shown here is derived from an EMBL/GenBank/DDBJ whole genome shotgun (WGS) entry which is preliminary data.</text>
</comment>
<accession>A0A645ER86</accession>
<evidence type="ECO:0000313" key="1">
    <source>
        <dbReference type="EMBL" id="MPN04347.1"/>
    </source>
</evidence>
<dbReference type="EMBL" id="VSSQ01050263">
    <property type="protein sequence ID" value="MPN04347.1"/>
    <property type="molecule type" value="Genomic_DNA"/>
</dbReference>
<gene>
    <name evidence="1" type="ORF">SDC9_151584</name>
</gene>
<dbReference type="AlphaFoldDB" id="A0A645ER86"/>
<proteinExistence type="predicted"/>